<name>A0A0K8RP76_IXORI</name>
<dbReference type="AlphaFoldDB" id="A0A0K8RP76"/>
<protein>
    <submittedName>
        <fullName evidence="1">Putative actin</fullName>
    </submittedName>
</protein>
<sequence>VQRKNGLNGDIHGRDIVGLEHDGGHLFTVGLGVHGSLGKQDWVLLGGNTQFVVESVMPDLLHVLPVSHDTVLNRVLESENTTLGLCFITDIGILLVHTNHESWVLGATNNAREYTTGSVISGNTGLHVTGTVVNDQRNSLFVRHFEGLLSLK</sequence>
<organism evidence="1">
    <name type="scientific">Ixodes ricinus</name>
    <name type="common">Common tick</name>
    <name type="synonym">Acarus ricinus</name>
    <dbReference type="NCBI Taxonomy" id="34613"/>
    <lineage>
        <taxon>Eukaryota</taxon>
        <taxon>Metazoa</taxon>
        <taxon>Ecdysozoa</taxon>
        <taxon>Arthropoda</taxon>
        <taxon>Chelicerata</taxon>
        <taxon>Arachnida</taxon>
        <taxon>Acari</taxon>
        <taxon>Parasitiformes</taxon>
        <taxon>Ixodida</taxon>
        <taxon>Ixodoidea</taxon>
        <taxon>Ixodidae</taxon>
        <taxon>Ixodinae</taxon>
        <taxon>Ixodes</taxon>
    </lineage>
</organism>
<feature type="non-terminal residue" evidence="1">
    <location>
        <position position="1"/>
    </location>
</feature>
<proteinExistence type="evidence at transcript level"/>
<dbReference type="EMBL" id="GADI01000977">
    <property type="protein sequence ID" value="JAA72831.1"/>
    <property type="molecule type" value="mRNA"/>
</dbReference>
<accession>A0A0K8RP76</accession>
<reference evidence="1" key="1">
    <citation type="submission" date="2012-12" db="EMBL/GenBank/DDBJ databases">
        <title>Identification and characterization of a phenylalanine ammonia-lyase gene family in Isatis indigotica Fort.</title>
        <authorList>
            <person name="Liu Q."/>
            <person name="Chen J."/>
            <person name="Zhou X."/>
            <person name="Di P."/>
            <person name="Xiao Y."/>
            <person name="Xuan H."/>
            <person name="Zhang L."/>
            <person name="Chen W."/>
        </authorList>
    </citation>
    <scope>NUCLEOTIDE SEQUENCE</scope>
    <source>
        <tissue evidence="1">Salivary gland</tissue>
    </source>
</reference>
<evidence type="ECO:0000313" key="1">
    <source>
        <dbReference type="EMBL" id="JAA72831.1"/>
    </source>
</evidence>